<dbReference type="Proteomes" id="UP000199501">
    <property type="component" value="Unassembled WGS sequence"/>
</dbReference>
<dbReference type="STRING" id="1271860.SAMN05216174_108102"/>
<organism evidence="3 4">
    <name type="scientific">Actinokineospora iranica</name>
    <dbReference type="NCBI Taxonomy" id="1271860"/>
    <lineage>
        <taxon>Bacteria</taxon>
        <taxon>Bacillati</taxon>
        <taxon>Actinomycetota</taxon>
        <taxon>Actinomycetes</taxon>
        <taxon>Pseudonocardiales</taxon>
        <taxon>Pseudonocardiaceae</taxon>
        <taxon>Actinokineospora</taxon>
    </lineage>
</organism>
<gene>
    <name evidence="3" type="ORF">SAMN05216174_108102</name>
</gene>
<keyword evidence="4" id="KW-1185">Reference proteome</keyword>
<dbReference type="SUPFAM" id="SSF54637">
    <property type="entry name" value="Thioesterase/thiol ester dehydrase-isomerase"/>
    <property type="match status" value="1"/>
</dbReference>
<evidence type="ECO:0000256" key="1">
    <source>
        <dbReference type="ARBA" id="ARBA00005254"/>
    </source>
</evidence>
<dbReference type="RefSeq" id="WP_091451916.1">
    <property type="nucleotide sequence ID" value="NZ_FMZZ01000008.1"/>
</dbReference>
<evidence type="ECO:0000313" key="3">
    <source>
        <dbReference type="EMBL" id="SDD18843.1"/>
    </source>
</evidence>
<comment type="similarity">
    <text evidence="1">Belongs to the enoyl-CoA hydratase/isomerase family.</text>
</comment>
<dbReference type="OrthoDB" id="9801735at2"/>
<proteinExistence type="inferred from homology"/>
<dbReference type="InterPro" id="IPR002539">
    <property type="entry name" value="MaoC-like_dom"/>
</dbReference>
<dbReference type="Gene3D" id="3.10.129.10">
    <property type="entry name" value="Hotdog Thioesterase"/>
    <property type="match status" value="1"/>
</dbReference>
<dbReference type="InterPro" id="IPR029069">
    <property type="entry name" value="HotDog_dom_sf"/>
</dbReference>
<name>A0A1G6SPW4_9PSEU</name>
<dbReference type="AlphaFoldDB" id="A0A1G6SPW4"/>
<dbReference type="PANTHER" id="PTHR42993:SF1">
    <property type="entry name" value="MAOC-LIKE DEHYDRATASE DOMAIN-CONTAINING PROTEIN"/>
    <property type="match status" value="1"/>
</dbReference>
<dbReference type="CDD" id="cd03450">
    <property type="entry name" value="NodN"/>
    <property type="match status" value="1"/>
</dbReference>
<feature type="domain" description="MaoC-like" evidence="2">
    <location>
        <begin position="14"/>
        <end position="120"/>
    </location>
</feature>
<dbReference type="PANTHER" id="PTHR42993">
    <property type="entry name" value="MAOC-LIKE DEHYDRATASE DOMAIN-CONTAINING PROTEIN"/>
    <property type="match status" value="1"/>
</dbReference>
<accession>A0A1G6SPW4</accession>
<dbReference type="EMBL" id="FMZZ01000008">
    <property type="protein sequence ID" value="SDD18843.1"/>
    <property type="molecule type" value="Genomic_DNA"/>
</dbReference>
<dbReference type="InterPro" id="IPR039375">
    <property type="entry name" value="NodN-like"/>
</dbReference>
<evidence type="ECO:0000259" key="2">
    <source>
        <dbReference type="Pfam" id="PF01575"/>
    </source>
</evidence>
<evidence type="ECO:0000313" key="4">
    <source>
        <dbReference type="Proteomes" id="UP000199501"/>
    </source>
</evidence>
<sequence>MTRVVRLDELPGLVGQELGVSRWHELTQATVDQFAAATGDHQWIHVDPRRAAAESPWGAPVAHGLLTLGLLPSMITDAVTVDGVDVIVNKGFDKVRLANPVLVGARVRGAVRLASARQRPRGFHEVGLTVTVEVDGQPGTALKAETIFLYHQAAVLAPGCEGAHA</sequence>
<reference evidence="4" key="1">
    <citation type="submission" date="2016-10" db="EMBL/GenBank/DDBJ databases">
        <authorList>
            <person name="Varghese N."/>
            <person name="Submissions S."/>
        </authorList>
    </citation>
    <scope>NUCLEOTIDE SEQUENCE [LARGE SCALE GENOMIC DNA]</scope>
    <source>
        <strain evidence="4">IBRC-M 10403</strain>
    </source>
</reference>
<protein>
    <submittedName>
        <fullName evidence="3">Acyl dehydratase</fullName>
    </submittedName>
</protein>
<dbReference type="Pfam" id="PF01575">
    <property type="entry name" value="MaoC_dehydratas"/>
    <property type="match status" value="1"/>
</dbReference>